<comment type="caution">
    <text evidence="2">The sequence shown here is derived from an EMBL/GenBank/DDBJ whole genome shotgun (WGS) entry which is preliminary data.</text>
</comment>
<feature type="transmembrane region" description="Helical" evidence="1">
    <location>
        <begin position="36"/>
        <end position="58"/>
    </location>
</feature>
<accession>A0A396HZE2</accession>
<evidence type="ECO:0000313" key="2">
    <source>
        <dbReference type="EMBL" id="RHN57941.1"/>
    </source>
</evidence>
<evidence type="ECO:0000313" key="3">
    <source>
        <dbReference type="Proteomes" id="UP000265566"/>
    </source>
</evidence>
<keyword evidence="1" id="KW-0812">Transmembrane</keyword>
<evidence type="ECO:0008006" key="4">
    <source>
        <dbReference type="Google" id="ProtNLM"/>
    </source>
</evidence>
<name>A0A396HZE2_MEDTR</name>
<protein>
    <recommendedName>
        <fullName evidence="4">Transmembrane protein</fullName>
    </recommendedName>
</protein>
<keyword evidence="1" id="KW-1133">Transmembrane helix</keyword>
<proteinExistence type="predicted"/>
<dbReference type="Proteomes" id="UP000265566">
    <property type="component" value="Chromosome 5"/>
</dbReference>
<reference evidence="3" key="1">
    <citation type="journal article" date="2018" name="Nat. Plants">
        <title>Whole-genome landscape of Medicago truncatula symbiotic genes.</title>
        <authorList>
            <person name="Pecrix Y."/>
            <person name="Staton S.E."/>
            <person name="Sallet E."/>
            <person name="Lelandais-Briere C."/>
            <person name="Moreau S."/>
            <person name="Carrere S."/>
            <person name="Blein T."/>
            <person name="Jardinaud M.F."/>
            <person name="Latrasse D."/>
            <person name="Zouine M."/>
            <person name="Zahm M."/>
            <person name="Kreplak J."/>
            <person name="Mayjonade B."/>
            <person name="Satge C."/>
            <person name="Perez M."/>
            <person name="Cauet S."/>
            <person name="Marande W."/>
            <person name="Chantry-Darmon C."/>
            <person name="Lopez-Roques C."/>
            <person name="Bouchez O."/>
            <person name="Berard A."/>
            <person name="Debelle F."/>
            <person name="Munos S."/>
            <person name="Bendahmane A."/>
            <person name="Berges H."/>
            <person name="Niebel A."/>
            <person name="Buitink J."/>
            <person name="Frugier F."/>
            <person name="Benhamed M."/>
            <person name="Crespi M."/>
            <person name="Gouzy J."/>
            <person name="Gamas P."/>
        </authorList>
    </citation>
    <scope>NUCLEOTIDE SEQUENCE [LARGE SCALE GENOMIC DNA]</scope>
    <source>
        <strain evidence="3">cv. Jemalong A17</strain>
    </source>
</reference>
<dbReference type="Gramene" id="rna33533">
    <property type="protein sequence ID" value="RHN57941.1"/>
    <property type="gene ID" value="gene33533"/>
</dbReference>
<evidence type="ECO:0000256" key="1">
    <source>
        <dbReference type="SAM" id="Phobius"/>
    </source>
</evidence>
<dbReference type="EMBL" id="PSQE01000005">
    <property type="protein sequence ID" value="RHN57941.1"/>
    <property type="molecule type" value="Genomic_DNA"/>
</dbReference>
<gene>
    <name evidence="2" type="ORF">MtrunA17_Chr5g0445791</name>
</gene>
<dbReference type="AlphaFoldDB" id="A0A396HZE2"/>
<sequence length="74" mass="8734">MPNIYEQNYPPLHPKYCTEEILQKRRNTLKKYMPSELVLCPIITFELIFELLFIILCLGHNHIIRVGTGLQYAT</sequence>
<keyword evidence="1" id="KW-0472">Membrane</keyword>
<organism evidence="2 3">
    <name type="scientific">Medicago truncatula</name>
    <name type="common">Barrel medic</name>
    <name type="synonym">Medicago tribuloides</name>
    <dbReference type="NCBI Taxonomy" id="3880"/>
    <lineage>
        <taxon>Eukaryota</taxon>
        <taxon>Viridiplantae</taxon>
        <taxon>Streptophyta</taxon>
        <taxon>Embryophyta</taxon>
        <taxon>Tracheophyta</taxon>
        <taxon>Spermatophyta</taxon>
        <taxon>Magnoliopsida</taxon>
        <taxon>eudicotyledons</taxon>
        <taxon>Gunneridae</taxon>
        <taxon>Pentapetalae</taxon>
        <taxon>rosids</taxon>
        <taxon>fabids</taxon>
        <taxon>Fabales</taxon>
        <taxon>Fabaceae</taxon>
        <taxon>Papilionoideae</taxon>
        <taxon>50 kb inversion clade</taxon>
        <taxon>NPAAA clade</taxon>
        <taxon>Hologalegina</taxon>
        <taxon>IRL clade</taxon>
        <taxon>Trifolieae</taxon>
        <taxon>Medicago</taxon>
    </lineage>
</organism>